<proteinExistence type="predicted"/>
<comment type="caution">
    <text evidence="2">The sequence shown here is derived from an EMBL/GenBank/DDBJ whole genome shotgun (WGS) entry which is preliminary data.</text>
</comment>
<accession>A0A388THZ6</accession>
<evidence type="ECO:0000259" key="1">
    <source>
        <dbReference type="PROSITE" id="PS50075"/>
    </source>
</evidence>
<evidence type="ECO:0000313" key="3">
    <source>
        <dbReference type="Proteomes" id="UP000275925"/>
    </source>
</evidence>
<dbReference type="SUPFAM" id="SSF47336">
    <property type="entry name" value="ACP-like"/>
    <property type="match status" value="1"/>
</dbReference>
<name>A0A388THZ6_9BACT</name>
<feature type="domain" description="Carrier" evidence="1">
    <location>
        <begin position="1"/>
        <end position="79"/>
    </location>
</feature>
<organism evidence="2 3">
    <name type="scientific">Candidatus Termititenax persephonae</name>
    <dbReference type="NCBI Taxonomy" id="2218525"/>
    <lineage>
        <taxon>Bacteria</taxon>
        <taxon>Bacillati</taxon>
        <taxon>Candidatus Margulisiibacteriota</taxon>
        <taxon>Candidatus Termititenacia</taxon>
        <taxon>Candidatus Termititenacales</taxon>
        <taxon>Candidatus Termititenacaceae</taxon>
        <taxon>Candidatus Termititenax</taxon>
    </lineage>
</organism>
<keyword evidence="3" id="KW-1185">Reference proteome</keyword>
<dbReference type="EMBL" id="BGZO01000025">
    <property type="protein sequence ID" value="GBR76370.1"/>
    <property type="molecule type" value="Genomic_DNA"/>
</dbReference>
<dbReference type="Gene3D" id="1.10.1200.10">
    <property type="entry name" value="ACP-like"/>
    <property type="match status" value="1"/>
</dbReference>
<dbReference type="Pfam" id="PF00550">
    <property type="entry name" value="PP-binding"/>
    <property type="match status" value="1"/>
</dbReference>
<dbReference type="InterPro" id="IPR009081">
    <property type="entry name" value="PP-bd_ACP"/>
</dbReference>
<protein>
    <submittedName>
        <fullName evidence="2">Acyl carrier protein</fullName>
    </submittedName>
</protein>
<dbReference type="PROSITE" id="PS50075">
    <property type="entry name" value="CARRIER"/>
    <property type="match status" value="1"/>
</dbReference>
<gene>
    <name evidence="2" type="primary">acpP</name>
    <name evidence="2" type="ORF">NO2_0932</name>
</gene>
<sequence>MTITEIKTKLREILENVLDEDILATDFMADSTNLRAWDSLSLVNIFVQTEKAFKIKLPLGKLATLNTMADLLAVIQENQSA</sequence>
<reference evidence="2 3" key="1">
    <citation type="journal article" date="2019" name="ISME J.">
        <title>Genome analyses of uncultured TG2/ZB3 bacteria in 'Margulisbacteria' specifically attached to ectosymbiotic spirochetes of protists in the termite gut.</title>
        <authorList>
            <person name="Utami Y.D."/>
            <person name="Kuwahara H."/>
            <person name="Igai K."/>
            <person name="Murakami T."/>
            <person name="Sugaya K."/>
            <person name="Morikawa T."/>
            <person name="Nagura Y."/>
            <person name="Yuki M."/>
            <person name="Deevong P."/>
            <person name="Inoue T."/>
            <person name="Kihara K."/>
            <person name="Lo N."/>
            <person name="Yamada A."/>
            <person name="Ohkuma M."/>
            <person name="Hongoh Y."/>
        </authorList>
    </citation>
    <scope>NUCLEOTIDE SEQUENCE [LARGE SCALE GENOMIC DNA]</scope>
    <source>
        <strain evidence="2">NkOx7-02</strain>
    </source>
</reference>
<evidence type="ECO:0000313" key="2">
    <source>
        <dbReference type="EMBL" id="GBR76370.1"/>
    </source>
</evidence>
<dbReference type="Proteomes" id="UP000275925">
    <property type="component" value="Unassembled WGS sequence"/>
</dbReference>
<dbReference type="InterPro" id="IPR036736">
    <property type="entry name" value="ACP-like_sf"/>
</dbReference>
<dbReference type="AlphaFoldDB" id="A0A388THZ6"/>